<comment type="caution">
    <text evidence="10">The sequence shown here is derived from an EMBL/GenBank/DDBJ whole genome shotgun (WGS) entry which is preliminary data.</text>
</comment>
<evidence type="ECO:0000256" key="5">
    <source>
        <dbReference type="ARBA" id="ARBA00022692"/>
    </source>
</evidence>
<comment type="similarity">
    <text evidence="8">Belongs to the MenA family. Type 1 subfamily.</text>
</comment>
<comment type="function">
    <text evidence="8">Conversion of 1,4-dihydroxy-2-naphthoate (DHNA) to demethylmenaquinone (DMK).</text>
</comment>
<dbReference type="PANTHER" id="PTHR13929:SF0">
    <property type="entry name" value="UBIA PRENYLTRANSFERASE DOMAIN-CONTAINING PROTEIN 1"/>
    <property type="match status" value="1"/>
</dbReference>
<organism evidence="10 11">
    <name type="scientific">Schaalia naturae</name>
    <dbReference type="NCBI Taxonomy" id="635203"/>
    <lineage>
        <taxon>Bacteria</taxon>
        <taxon>Bacillati</taxon>
        <taxon>Actinomycetota</taxon>
        <taxon>Actinomycetes</taxon>
        <taxon>Actinomycetales</taxon>
        <taxon>Actinomycetaceae</taxon>
        <taxon>Schaalia</taxon>
    </lineage>
</organism>
<keyword evidence="4 8" id="KW-0808">Transferase</keyword>
<evidence type="ECO:0000256" key="1">
    <source>
        <dbReference type="ARBA" id="ARBA00004141"/>
    </source>
</evidence>
<evidence type="ECO:0000256" key="4">
    <source>
        <dbReference type="ARBA" id="ARBA00022679"/>
    </source>
</evidence>
<feature type="transmembrane region" description="Helical" evidence="8">
    <location>
        <begin position="171"/>
        <end position="191"/>
    </location>
</feature>
<evidence type="ECO:0000256" key="8">
    <source>
        <dbReference type="HAMAP-Rule" id="MF_01937"/>
    </source>
</evidence>
<keyword evidence="5 8" id="KW-0812">Transmembrane</keyword>
<dbReference type="PANTHER" id="PTHR13929">
    <property type="entry name" value="1,4-DIHYDROXY-2-NAPHTHOATE OCTAPRENYLTRANSFERASE"/>
    <property type="match status" value="1"/>
</dbReference>
<dbReference type="Gene3D" id="1.10.357.140">
    <property type="entry name" value="UbiA prenyltransferase"/>
    <property type="match status" value="1"/>
</dbReference>
<dbReference type="InterPro" id="IPR000537">
    <property type="entry name" value="UbiA_prenyltransferase"/>
</dbReference>
<dbReference type="InterPro" id="IPR004657">
    <property type="entry name" value="MenA"/>
</dbReference>
<reference evidence="11" key="1">
    <citation type="journal article" date="2019" name="Int. J. Syst. Evol. Microbiol.">
        <title>The Global Catalogue of Microorganisms (GCM) 10K type strain sequencing project: providing services to taxonomists for standard genome sequencing and annotation.</title>
        <authorList>
            <consortium name="The Broad Institute Genomics Platform"/>
            <consortium name="The Broad Institute Genome Sequencing Center for Infectious Disease"/>
            <person name="Wu L."/>
            <person name="Ma J."/>
        </authorList>
    </citation>
    <scope>NUCLEOTIDE SEQUENCE [LARGE SCALE GENOMIC DNA]</scope>
    <source>
        <strain evidence="11">CCUG 56698</strain>
    </source>
</reference>
<proteinExistence type="inferred from homology"/>
<name>A0ABW2SPX9_9ACTO</name>
<feature type="transmembrane region" description="Helical" evidence="8">
    <location>
        <begin position="89"/>
        <end position="108"/>
    </location>
</feature>
<accession>A0ABW2SPX9</accession>
<dbReference type="NCBIfam" id="NF004751">
    <property type="entry name" value="PRK06080.1-3"/>
    <property type="match status" value="1"/>
</dbReference>
<dbReference type="HAMAP" id="MF_01937">
    <property type="entry name" value="MenA_1"/>
    <property type="match status" value="1"/>
</dbReference>
<evidence type="ECO:0000313" key="11">
    <source>
        <dbReference type="Proteomes" id="UP001596527"/>
    </source>
</evidence>
<comment type="subcellular location">
    <subcellularLocation>
        <location evidence="8">Cell membrane</location>
        <topology evidence="8">Multi-pass membrane protein</topology>
    </subcellularLocation>
    <subcellularLocation>
        <location evidence="1">Membrane</location>
        <topology evidence="1">Multi-pass membrane protein</topology>
    </subcellularLocation>
</comment>
<dbReference type="EC" id="2.5.1.74" evidence="8 9"/>
<evidence type="ECO:0000256" key="9">
    <source>
        <dbReference type="NCBIfam" id="TIGR00751"/>
    </source>
</evidence>
<protein>
    <recommendedName>
        <fullName evidence="8 9">1,4-dihydroxy-2-naphthoate octaprenyltransferase</fullName>
        <shortName evidence="8">DHNA-octaprenyltransferase</shortName>
        <ecNumber evidence="8 9">2.5.1.74</ecNumber>
    </recommendedName>
</protein>
<feature type="transmembrane region" description="Helical" evidence="8">
    <location>
        <begin position="246"/>
        <end position="268"/>
    </location>
</feature>
<evidence type="ECO:0000256" key="6">
    <source>
        <dbReference type="ARBA" id="ARBA00022989"/>
    </source>
</evidence>
<keyword evidence="2 8" id="KW-0474">Menaquinone biosynthesis</keyword>
<feature type="transmembrane region" description="Helical" evidence="8">
    <location>
        <begin position="218"/>
        <end position="240"/>
    </location>
</feature>
<keyword evidence="11" id="KW-1185">Reference proteome</keyword>
<feature type="transmembrane region" description="Helical" evidence="8">
    <location>
        <begin position="280"/>
        <end position="297"/>
    </location>
</feature>
<feature type="transmembrane region" description="Helical" evidence="8">
    <location>
        <begin position="114"/>
        <end position="130"/>
    </location>
</feature>
<dbReference type="InterPro" id="IPR026046">
    <property type="entry name" value="UBIAD1"/>
</dbReference>
<dbReference type="Proteomes" id="UP001596527">
    <property type="component" value="Unassembled WGS sequence"/>
</dbReference>
<dbReference type="NCBIfam" id="TIGR00751">
    <property type="entry name" value="menA"/>
    <property type="match status" value="1"/>
</dbReference>
<dbReference type="PIRSF" id="PIRSF005355">
    <property type="entry name" value="UBIAD1"/>
    <property type="match status" value="1"/>
</dbReference>
<comment type="pathway">
    <text evidence="8">Quinol/quinone metabolism; menaquinone biosynthesis; menaquinol from 1,4-dihydroxy-2-naphthoate: step 1/2.</text>
</comment>
<dbReference type="Pfam" id="PF01040">
    <property type="entry name" value="UbiA"/>
    <property type="match status" value="1"/>
</dbReference>
<dbReference type="RefSeq" id="WP_380976093.1">
    <property type="nucleotide sequence ID" value="NZ_JBHTEF010000001.1"/>
</dbReference>
<sequence length="298" mass="30168">MATARDWVEGARLRTLPAATAPVIVGTAAAARLGAWSPGRALLALAVALLLQIGVNFSNDYSDGVRGADDDRQGPPRLTGGGLAAPRTVLAAAAACFAAAGVLGLILVQLSGQWALAAVGVLAVAAAWFYTGGKHPYGYMGIGLSELMVFVFFGLVAMVGTTWTQALSSPWWVWTLACGMGLISVDLLMVNNIRDLPSDARVGKRTVPVRLGDRGSRLVYALVMVLAVAAAVAGVAGSGVSAAVCAIVGVLCAAGALAPLLPVVRGAVGRALIPSLRDTGLYALAWAGVVSVALVLAA</sequence>
<feature type="transmembrane region" description="Helical" evidence="8">
    <location>
        <begin position="137"/>
        <end position="159"/>
    </location>
</feature>
<keyword evidence="6 8" id="KW-1133">Transmembrane helix</keyword>
<evidence type="ECO:0000313" key="10">
    <source>
        <dbReference type="EMBL" id="MFC7582192.1"/>
    </source>
</evidence>
<keyword evidence="7 8" id="KW-0472">Membrane</keyword>
<feature type="transmembrane region" description="Helical" evidence="8">
    <location>
        <begin position="40"/>
        <end position="57"/>
    </location>
</feature>
<gene>
    <name evidence="8" type="primary">menA</name>
    <name evidence="10" type="ORF">ACFQWG_13420</name>
</gene>
<comment type="catalytic activity">
    <reaction evidence="8">
        <text>an all-trans-polyprenyl diphosphate + 1,4-dihydroxy-2-naphthoate + H(+) = a 2-demethylmenaquinol + CO2 + diphosphate</text>
        <dbReference type="Rhea" id="RHEA:26478"/>
        <dbReference type="Rhea" id="RHEA-COMP:9563"/>
        <dbReference type="Rhea" id="RHEA-COMP:9564"/>
        <dbReference type="ChEBI" id="CHEBI:11173"/>
        <dbReference type="ChEBI" id="CHEBI:15378"/>
        <dbReference type="ChEBI" id="CHEBI:16526"/>
        <dbReference type="ChEBI" id="CHEBI:33019"/>
        <dbReference type="ChEBI" id="CHEBI:55437"/>
        <dbReference type="ChEBI" id="CHEBI:58914"/>
        <dbReference type="EC" id="2.5.1.74"/>
    </reaction>
</comment>
<evidence type="ECO:0000256" key="3">
    <source>
        <dbReference type="ARBA" id="ARBA00022475"/>
    </source>
</evidence>
<evidence type="ECO:0000256" key="2">
    <source>
        <dbReference type="ARBA" id="ARBA00022428"/>
    </source>
</evidence>
<keyword evidence="3 8" id="KW-1003">Cell membrane</keyword>
<dbReference type="InterPro" id="IPR044878">
    <property type="entry name" value="UbiA_sf"/>
</dbReference>
<evidence type="ECO:0000256" key="7">
    <source>
        <dbReference type="ARBA" id="ARBA00023136"/>
    </source>
</evidence>
<dbReference type="GO" id="GO:0046428">
    <property type="term" value="F:1,4-dihydroxy-2-naphthoate polyprenyltransferase activity"/>
    <property type="evidence" value="ECO:0007669"/>
    <property type="project" value="UniProtKB-EC"/>
</dbReference>
<dbReference type="EMBL" id="JBHTEF010000001">
    <property type="protein sequence ID" value="MFC7582192.1"/>
    <property type="molecule type" value="Genomic_DNA"/>
</dbReference>
<dbReference type="CDD" id="cd13962">
    <property type="entry name" value="PT_UbiA_UBIAD1"/>
    <property type="match status" value="1"/>
</dbReference>